<evidence type="ECO:0000313" key="8">
    <source>
        <dbReference type="EMBL" id="MCD5310685.1"/>
    </source>
</evidence>
<keyword evidence="9" id="KW-1185">Reference proteome</keyword>
<evidence type="ECO:0000256" key="6">
    <source>
        <dbReference type="ARBA" id="ARBA00023033"/>
    </source>
</evidence>
<evidence type="ECO:0000256" key="7">
    <source>
        <dbReference type="RuleBase" id="RU000461"/>
    </source>
</evidence>
<dbReference type="RefSeq" id="WP_231439784.1">
    <property type="nucleotide sequence ID" value="NZ_JAJOMB010000003.1"/>
</dbReference>
<comment type="similarity">
    <text evidence="1 7">Belongs to the cytochrome P450 family.</text>
</comment>
<keyword evidence="2 7" id="KW-0349">Heme</keyword>
<dbReference type="FunFam" id="1.10.630.10:FF:000018">
    <property type="entry name" value="Cytochrome P450 monooxygenase"/>
    <property type="match status" value="1"/>
</dbReference>
<evidence type="ECO:0000256" key="3">
    <source>
        <dbReference type="ARBA" id="ARBA00022723"/>
    </source>
</evidence>
<dbReference type="CDD" id="cd11029">
    <property type="entry name" value="CYP107-like"/>
    <property type="match status" value="1"/>
</dbReference>
<dbReference type="Proteomes" id="UP001138997">
    <property type="component" value="Unassembled WGS sequence"/>
</dbReference>
<accession>A0A9X1NAS9</accession>
<dbReference type="PROSITE" id="PS00086">
    <property type="entry name" value="CYTOCHROME_P450"/>
    <property type="match status" value="1"/>
</dbReference>
<dbReference type="PRINTS" id="PR00359">
    <property type="entry name" value="BP450"/>
</dbReference>
<sequence>MSTFSAQEKESRQPVAVMTPEFKADAVEKLRQLRLQGPVQRVRLRSGLDAWAVLSYDLAREALTHPALVQDTTPAEEALAAVGYVLHKKGQGATGSMLAADPPDHTRLRRLVAPTFSARRIKLLQARVQTITTELLDQMSGQDEVDLVEAFTAPLPITVISELLGVPEEERSGFREMTGQFLSAQMDARREAGIWLNNYVAALVAGKRARPADDLLSDLVAQTNDEDGALSDAELIGTGVLLVIAGHETTVNLLGNAMVALFRNPDQAAVLRQRPDLLENAVEEFLRYDSSVEQSSFRFAAADLELGGVQIRRGDVVSVFLGEASRAAPQTGDPKVLDVARPSPRHVAFGHGIHYCLGAPLARMEGAIAIGELLRRFPQIRPAGPVEEVNWIPAGIMRGPVQLPVVLR</sequence>
<dbReference type="SUPFAM" id="SSF48264">
    <property type="entry name" value="Cytochrome P450"/>
    <property type="match status" value="1"/>
</dbReference>
<dbReference type="InterPro" id="IPR017972">
    <property type="entry name" value="Cyt_P450_CS"/>
</dbReference>
<dbReference type="GO" id="GO:0005506">
    <property type="term" value="F:iron ion binding"/>
    <property type="evidence" value="ECO:0007669"/>
    <property type="project" value="InterPro"/>
</dbReference>
<dbReference type="EMBL" id="JAJOMB010000003">
    <property type="protein sequence ID" value="MCD5310685.1"/>
    <property type="molecule type" value="Genomic_DNA"/>
</dbReference>
<keyword evidence="6 7" id="KW-0503">Monooxygenase</keyword>
<dbReference type="InterPro" id="IPR001128">
    <property type="entry name" value="Cyt_P450"/>
</dbReference>
<proteinExistence type="inferred from homology"/>
<dbReference type="GO" id="GO:0016705">
    <property type="term" value="F:oxidoreductase activity, acting on paired donors, with incorporation or reduction of molecular oxygen"/>
    <property type="evidence" value="ECO:0007669"/>
    <property type="project" value="InterPro"/>
</dbReference>
<dbReference type="AlphaFoldDB" id="A0A9X1NAS9"/>
<dbReference type="InterPro" id="IPR002397">
    <property type="entry name" value="Cyt_P450_B"/>
</dbReference>
<evidence type="ECO:0000256" key="2">
    <source>
        <dbReference type="ARBA" id="ARBA00022617"/>
    </source>
</evidence>
<dbReference type="PANTHER" id="PTHR46696:SF1">
    <property type="entry name" value="CYTOCHROME P450 YJIB-RELATED"/>
    <property type="match status" value="1"/>
</dbReference>
<dbReference type="PANTHER" id="PTHR46696">
    <property type="entry name" value="P450, PUTATIVE (EUROFUNG)-RELATED"/>
    <property type="match status" value="1"/>
</dbReference>
<dbReference type="Gene3D" id="1.10.630.10">
    <property type="entry name" value="Cytochrome P450"/>
    <property type="match status" value="1"/>
</dbReference>
<dbReference type="GO" id="GO:0020037">
    <property type="term" value="F:heme binding"/>
    <property type="evidence" value="ECO:0007669"/>
    <property type="project" value="InterPro"/>
</dbReference>
<keyword evidence="5 7" id="KW-0408">Iron</keyword>
<keyword evidence="4 7" id="KW-0560">Oxidoreductase</keyword>
<evidence type="ECO:0000256" key="5">
    <source>
        <dbReference type="ARBA" id="ARBA00023004"/>
    </source>
</evidence>
<evidence type="ECO:0000256" key="4">
    <source>
        <dbReference type="ARBA" id="ARBA00023002"/>
    </source>
</evidence>
<keyword evidence="3 7" id="KW-0479">Metal-binding</keyword>
<dbReference type="Pfam" id="PF00067">
    <property type="entry name" value="p450"/>
    <property type="match status" value="1"/>
</dbReference>
<protein>
    <submittedName>
        <fullName evidence="8">Cytochrome P450</fullName>
    </submittedName>
</protein>
<comment type="caution">
    <text evidence="8">The sequence shown here is derived from an EMBL/GenBank/DDBJ whole genome shotgun (WGS) entry which is preliminary data.</text>
</comment>
<name>A0A9X1NAS9_9ACTN</name>
<organism evidence="8 9">
    <name type="scientific">Kineosporia babensis</name>
    <dbReference type="NCBI Taxonomy" id="499548"/>
    <lineage>
        <taxon>Bacteria</taxon>
        <taxon>Bacillati</taxon>
        <taxon>Actinomycetota</taxon>
        <taxon>Actinomycetes</taxon>
        <taxon>Kineosporiales</taxon>
        <taxon>Kineosporiaceae</taxon>
        <taxon>Kineosporia</taxon>
    </lineage>
</organism>
<dbReference type="GO" id="GO:0004497">
    <property type="term" value="F:monooxygenase activity"/>
    <property type="evidence" value="ECO:0007669"/>
    <property type="project" value="UniProtKB-KW"/>
</dbReference>
<dbReference type="InterPro" id="IPR036396">
    <property type="entry name" value="Cyt_P450_sf"/>
</dbReference>
<gene>
    <name evidence="8" type="ORF">LR394_07245</name>
</gene>
<evidence type="ECO:0000256" key="1">
    <source>
        <dbReference type="ARBA" id="ARBA00010617"/>
    </source>
</evidence>
<evidence type="ECO:0000313" key="9">
    <source>
        <dbReference type="Proteomes" id="UP001138997"/>
    </source>
</evidence>
<reference evidence="8" key="1">
    <citation type="submission" date="2021-11" db="EMBL/GenBank/DDBJ databases">
        <title>Streptomyces corallinus and Kineosporia corallina sp. nov., two new coral-derived marine actinobacteria.</title>
        <authorList>
            <person name="Buangrab K."/>
            <person name="Sutthacheep M."/>
            <person name="Yeemin T."/>
            <person name="Harunari E."/>
            <person name="Igarashi Y."/>
            <person name="Sripreechasak P."/>
            <person name="Kanchanasin P."/>
            <person name="Tanasupawat S."/>
            <person name="Phongsopitanun W."/>
        </authorList>
    </citation>
    <scope>NUCLEOTIDE SEQUENCE</scope>
    <source>
        <strain evidence="8">JCM 31032</strain>
    </source>
</reference>